<protein>
    <submittedName>
        <fullName evidence="4">Uncharacterized protein</fullName>
    </submittedName>
</protein>
<dbReference type="NCBIfam" id="TIGR02167">
    <property type="entry name" value="Liste_lipo_26"/>
    <property type="match status" value="1"/>
</dbReference>
<accession>A0A9N8DLK3</accession>
<evidence type="ECO:0000313" key="5">
    <source>
        <dbReference type="Proteomes" id="UP001153069"/>
    </source>
</evidence>
<gene>
    <name evidence="4" type="ORF">SEMRO_222_G091240.1</name>
</gene>
<dbReference type="Pfam" id="PF03382">
    <property type="entry name" value="DUF285"/>
    <property type="match status" value="4"/>
</dbReference>
<dbReference type="InterPro" id="IPR005046">
    <property type="entry name" value="DUF285"/>
</dbReference>
<dbReference type="InterPro" id="IPR011889">
    <property type="entry name" value="Liste_lipo_26"/>
</dbReference>
<evidence type="ECO:0000313" key="4">
    <source>
        <dbReference type="EMBL" id="CAB9505203.1"/>
    </source>
</evidence>
<feature type="compositionally biased region" description="Low complexity" evidence="1">
    <location>
        <begin position="30"/>
        <end position="39"/>
    </location>
</feature>
<evidence type="ECO:0000256" key="2">
    <source>
        <dbReference type="SAM" id="Phobius"/>
    </source>
</evidence>
<keyword evidence="2" id="KW-1133">Transmembrane helix</keyword>
<dbReference type="Proteomes" id="UP001153069">
    <property type="component" value="Unassembled WGS sequence"/>
</dbReference>
<sequence length="577" mass="63803">MPKRIHPSMSLLGLLLAVVLAVFVESSSSSSANLRSRSLNDNDADPPVVFGPSGRRGSKDKPQPEVEGDPNLFQPDETNSLLDPSGRRGSKDKNDINPPEDDSSRKSMMRNGLDLLPSTSSSSTTTTTEPAGDTPNNVMTDQNIQQAVDIWCDNPTLGLKYFGPLNEWNTTAVTSFRGLFRRKKDFNDDGCSQWDTSRVTSMAAMFEGAHAFDQDLSQWDTAQVVSMSAMFASASSFTGTKNGNSLSQWNVEKVARMDRMFQDAFLFQGDLSGWKTSKVHHVANMFTNALNYKGGQDLANWQTREFVDMTGMFQHAVKFQGNISLWDTSNAVEMDDMFADAHAFDGDLSAWNTSKVITMARMFQNARQFTGSKKSSSIQGWNVETVRNFYGMFENTPVFDADISSWKPVGAKNMEHMFFNASGFGTKPNSLPATITESTTQGDFKLLCWQLSNGQVKTSNMFCGSSVRFDPCCATPTQLEISCCNRFCYNTSTTCAHPNHDHNQAHQYVASSGNLAHEEIPTGHPHHDLVLAAEGHAKDNFVDTPAEDSFIGWEGIVMIVVLLLVMMLCFLALVYFL</sequence>
<dbReference type="EMBL" id="CAICTM010000221">
    <property type="protein sequence ID" value="CAB9505203.1"/>
    <property type="molecule type" value="Genomic_DNA"/>
</dbReference>
<comment type="caution">
    <text evidence="4">The sequence shown here is derived from an EMBL/GenBank/DDBJ whole genome shotgun (WGS) entry which is preliminary data.</text>
</comment>
<feature type="region of interest" description="Disordered" evidence="1">
    <location>
        <begin position="30"/>
        <end position="139"/>
    </location>
</feature>
<organism evidence="4 5">
    <name type="scientific">Seminavis robusta</name>
    <dbReference type="NCBI Taxonomy" id="568900"/>
    <lineage>
        <taxon>Eukaryota</taxon>
        <taxon>Sar</taxon>
        <taxon>Stramenopiles</taxon>
        <taxon>Ochrophyta</taxon>
        <taxon>Bacillariophyta</taxon>
        <taxon>Bacillariophyceae</taxon>
        <taxon>Bacillariophycidae</taxon>
        <taxon>Naviculales</taxon>
        <taxon>Naviculaceae</taxon>
        <taxon>Seminavis</taxon>
    </lineage>
</organism>
<keyword evidence="2" id="KW-0472">Membrane</keyword>
<feature type="compositionally biased region" description="Low complexity" evidence="1">
    <location>
        <begin position="118"/>
        <end position="128"/>
    </location>
</feature>
<evidence type="ECO:0000256" key="3">
    <source>
        <dbReference type="SAM" id="SignalP"/>
    </source>
</evidence>
<keyword evidence="5" id="KW-1185">Reference proteome</keyword>
<dbReference type="AlphaFoldDB" id="A0A9N8DLK3"/>
<proteinExistence type="predicted"/>
<feature type="transmembrane region" description="Helical" evidence="2">
    <location>
        <begin position="550"/>
        <end position="576"/>
    </location>
</feature>
<name>A0A9N8DLK3_9STRA</name>
<reference evidence="4" key="1">
    <citation type="submission" date="2020-06" db="EMBL/GenBank/DDBJ databases">
        <authorList>
            <consortium name="Plant Systems Biology data submission"/>
        </authorList>
    </citation>
    <scope>NUCLEOTIDE SEQUENCE</scope>
    <source>
        <strain evidence="4">D6</strain>
    </source>
</reference>
<keyword evidence="3" id="KW-0732">Signal</keyword>
<evidence type="ECO:0000256" key="1">
    <source>
        <dbReference type="SAM" id="MobiDB-lite"/>
    </source>
</evidence>
<feature type="chain" id="PRO_5040291325" evidence="3">
    <location>
        <begin position="22"/>
        <end position="577"/>
    </location>
</feature>
<keyword evidence="2" id="KW-0812">Transmembrane</keyword>
<feature type="signal peptide" evidence="3">
    <location>
        <begin position="1"/>
        <end position="21"/>
    </location>
</feature>
<feature type="compositionally biased region" description="Basic and acidic residues" evidence="1">
    <location>
        <begin position="85"/>
        <end position="95"/>
    </location>
</feature>